<dbReference type="GO" id="GO:0016020">
    <property type="term" value="C:membrane"/>
    <property type="evidence" value="ECO:0007669"/>
    <property type="project" value="UniProtKB-SubCell"/>
</dbReference>
<keyword evidence="4 5" id="KW-0472">Membrane</keyword>
<evidence type="ECO:0000256" key="5">
    <source>
        <dbReference type="SAM" id="Phobius"/>
    </source>
</evidence>
<dbReference type="Proteomes" id="UP001301350">
    <property type="component" value="Unassembled WGS sequence"/>
</dbReference>
<name>A0AAV9ISC1_CYACA</name>
<feature type="transmembrane region" description="Helical" evidence="5">
    <location>
        <begin position="289"/>
        <end position="319"/>
    </location>
</feature>
<feature type="domain" description="Sugar phosphate transporter" evidence="6">
    <location>
        <begin position="88"/>
        <end position="377"/>
    </location>
</feature>
<sequence length="393" mass="42439">MHRRALGFVLAPVGGRSLRSGVVHPSHHLTRATCCSEIGRRRCRRMRTPRPTDRTRCRPLRMAASDPTASSAAGTPEPTAKAVAQRTVLALAVACWYAANIAFNIVNKMLMKFFPLFITITAVQMLSGAAISLFLWTTRLHRFQRATAADLRKIYPLALAHLFGNLFTNYSLRQMAVSFTHVVKASEPFFSVVLAKMFLPGAAFTWPIYASLVPIVVGVVMASITEVSFNWPGFLTAVASNVSFQSRNVLSKKFMKGVSFDDVNLFGWISCLAAATAAPLALLCDGARYAAVWGAAAAGGGAARLLLMLFSCGVLHYLYNQFSYIVLQRVSPVSHSIGNTVKRVAVIASSVLFFRNPVSSQNMVGTAVALAGVAVYSRVKSQRGGNSNAPSKG</sequence>
<dbReference type="SUPFAM" id="SSF103481">
    <property type="entry name" value="Multidrug resistance efflux transporter EmrE"/>
    <property type="match status" value="2"/>
</dbReference>
<keyword evidence="3 5" id="KW-1133">Transmembrane helix</keyword>
<feature type="transmembrane region" description="Helical" evidence="5">
    <location>
        <begin position="154"/>
        <end position="172"/>
    </location>
</feature>
<evidence type="ECO:0000256" key="2">
    <source>
        <dbReference type="ARBA" id="ARBA00022692"/>
    </source>
</evidence>
<accession>A0AAV9ISC1</accession>
<feature type="transmembrane region" description="Helical" evidence="5">
    <location>
        <begin position="265"/>
        <end position="283"/>
    </location>
</feature>
<evidence type="ECO:0000313" key="8">
    <source>
        <dbReference type="Proteomes" id="UP001301350"/>
    </source>
</evidence>
<evidence type="ECO:0000256" key="1">
    <source>
        <dbReference type="ARBA" id="ARBA00004141"/>
    </source>
</evidence>
<evidence type="ECO:0000256" key="4">
    <source>
        <dbReference type="ARBA" id="ARBA00023136"/>
    </source>
</evidence>
<gene>
    <name evidence="7" type="ORF">CDCA_CDCA04G1174</name>
</gene>
<dbReference type="AlphaFoldDB" id="A0AAV9ISC1"/>
<keyword evidence="2 5" id="KW-0812">Transmembrane</keyword>
<comment type="caution">
    <text evidence="7">The sequence shown here is derived from an EMBL/GenBank/DDBJ whole genome shotgun (WGS) entry which is preliminary data.</text>
</comment>
<dbReference type="PANTHER" id="PTHR11132">
    <property type="entry name" value="SOLUTE CARRIER FAMILY 35"/>
    <property type="match status" value="1"/>
</dbReference>
<dbReference type="InterPro" id="IPR004853">
    <property type="entry name" value="Sugar_P_trans_dom"/>
</dbReference>
<proteinExistence type="predicted"/>
<reference evidence="7 8" key="1">
    <citation type="submission" date="2022-07" db="EMBL/GenBank/DDBJ databases">
        <title>Genome-wide signatures of adaptation to extreme environments.</title>
        <authorList>
            <person name="Cho C.H."/>
            <person name="Yoon H.S."/>
        </authorList>
    </citation>
    <scope>NUCLEOTIDE SEQUENCE [LARGE SCALE GENOMIC DNA]</scope>
    <source>
        <strain evidence="7 8">DBV 063 E5</strain>
    </source>
</reference>
<evidence type="ECO:0000256" key="3">
    <source>
        <dbReference type="ARBA" id="ARBA00022989"/>
    </source>
</evidence>
<keyword evidence="8" id="KW-1185">Reference proteome</keyword>
<feature type="transmembrane region" description="Helical" evidence="5">
    <location>
        <begin position="113"/>
        <end position="134"/>
    </location>
</feature>
<comment type="subcellular location">
    <subcellularLocation>
        <location evidence="1">Membrane</location>
        <topology evidence="1">Multi-pass membrane protein</topology>
    </subcellularLocation>
</comment>
<protein>
    <recommendedName>
        <fullName evidence="6">Sugar phosphate transporter domain-containing protein</fullName>
    </recommendedName>
</protein>
<dbReference type="EMBL" id="JANCYW010000004">
    <property type="protein sequence ID" value="KAK4535149.1"/>
    <property type="molecule type" value="Genomic_DNA"/>
</dbReference>
<organism evidence="7 8">
    <name type="scientific">Cyanidium caldarium</name>
    <name type="common">Red alga</name>
    <dbReference type="NCBI Taxonomy" id="2771"/>
    <lineage>
        <taxon>Eukaryota</taxon>
        <taxon>Rhodophyta</taxon>
        <taxon>Bangiophyceae</taxon>
        <taxon>Cyanidiales</taxon>
        <taxon>Cyanidiaceae</taxon>
        <taxon>Cyanidium</taxon>
    </lineage>
</organism>
<evidence type="ECO:0000313" key="7">
    <source>
        <dbReference type="EMBL" id="KAK4535149.1"/>
    </source>
</evidence>
<evidence type="ECO:0000259" key="6">
    <source>
        <dbReference type="Pfam" id="PF03151"/>
    </source>
</evidence>
<dbReference type="InterPro" id="IPR037185">
    <property type="entry name" value="EmrE-like"/>
</dbReference>
<feature type="transmembrane region" description="Helical" evidence="5">
    <location>
        <begin position="193"/>
        <end position="221"/>
    </location>
</feature>
<dbReference type="Pfam" id="PF03151">
    <property type="entry name" value="TPT"/>
    <property type="match status" value="1"/>
</dbReference>
<dbReference type="InterPro" id="IPR050186">
    <property type="entry name" value="TPT_transporter"/>
</dbReference>